<evidence type="ECO:0000313" key="9">
    <source>
        <dbReference type="Proteomes" id="UP001294444"/>
    </source>
</evidence>
<dbReference type="EMBL" id="OAPG01000001">
    <property type="protein sequence ID" value="SNX81466.1"/>
    <property type="molecule type" value="Genomic_DNA"/>
</dbReference>
<dbReference type="SUPFAM" id="SSF118310">
    <property type="entry name" value="AN1-like Zinc finger"/>
    <property type="match status" value="2"/>
</dbReference>
<organism evidence="8 9">
    <name type="scientific">Melanopsichium pennsylvanicum</name>
    <dbReference type="NCBI Taxonomy" id="63383"/>
    <lineage>
        <taxon>Eukaryota</taxon>
        <taxon>Fungi</taxon>
        <taxon>Dikarya</taxon>
        <taxon>Basidiomycota</taxon>
        <taxon>Ustilaginomycotina</taxon>
        <taxon>Ustilaginomycetes</taxon>
        <taxon>Ustilaginales</taxon>
        <taxon>Ustilaginaceae</taxon>
        <taxon>Melanopsichium</taxon>
    </lineage>
</organism>
<dbReference type="Pfam" id="PF25403">
    <property type="entry name" value="zf-C2H2_ZFAND2"/>
    <property type="match status" value="1"/>
</dbReference>
<dbReference type="SMART" id="SM00154">
    <property type="entry name" value="ZnF_AN1"/>
    <property type="match status" value="2"/>
</dbReference>
<dbReference type="Proteomes" id="UP001294444">
    <property type="component" value="Unassembled WGS sequence"/>
</dbReference>
<evidence type="ECO:0000256" key="5">
    <source>
        <dbReference type="PROSITE-ProRule" id="PRU00449"/>
    </source>
</evidence>
<dbReference type="PANTHER" id="PTHR14677">
    <property type="entry name" value="ARSENITE INDUCUBLE RNA ASSOCIATED PROTEIN AIP-1-RELATED"/>
    <property type="match status" value="1"/>
</dbReference>
<dbReference type="AlphaFoldDB" id="A0AAJ5C2F1"/>
<sequence>MPERTTGPMMFIGERCALQECHREDFLPFKCSDCRQHYCSNHFRPQAHRCSHYQENDLDYRVPLCPICDNPPQGWKRDQDPNIAMDHHLNGQCPMLDSNGHLSPDATTSISDSTKRVKKTNECSFVKCSKIMVVPIKCPQCLACFCPSHRAPNQHICKDSSSSSSSPASSITNTGIRNAFSNLKISIPSTNSSSNQSAPPSKHTPASARQADTLHSSVPFVKMFDKSEKRAKAERLSAIRAMQARQKKGILSEPDKLKLAEEMAALSKTERMKANDSDCAVM</sequence>
<name>A0AAJ5C2F1_9BASI</name>
<evidence type="ECO:0000259" key="7">
    <source>
        <dbReference type="PROSITE" id="PS51039"/>
    </source>
</evidence>
<feature type="compositionally biased region" description="Low complexity" evidence="6">
    <location>
        <begin position="186"/>
        <end position="201"/>
    </location>
</feature>
<feature type="region of interest" description="Disordered" evidence="6">
    <location>
        <begin position="186"/>
        <end position="212"/>
    </location>
</feature>
<keyword evidence="1" id="KW-0479">Metal-binding</keyword>
<gene>
    <name evidence="8" type="ORF">MEPE_00171</name>
</gene>
<dbReference type="InterPro" id="IPR035896">
    <property type="entry name" value="AN1-like_Znf"/>
</dbReference>
<keyword evidence="4" id="KW-0862">Zinc</keyword>
<dbReference type="GO" id="GO:0005737">
    <property type="term" value="C:cytoplasm"/>
    <property type="evidence" value="ECO:0007669"/>
    <property type="project" value="TreeGrafter"/>
</dbReference>
<dbReference type="GO" id="GO:0008270">
    <property type="term" value="F:zinc ion binding"/>
    <property type="evidence" value="ECO:0007669"/>
    <property type="project" value="UniProtKB-KW"/>
</dbReference>
<keyword evidence="2" id="KW-0677">Repeat</keyword>
<dbReference type="PROSITE" id="PS51039">
    <property type="entry name" value="ZF_AN1"/>
    <property type="match status" value="1"/>
</dbReference>
<evidence type="ECO:0000256" key="2">
    <source>
        <dbReference type="ARBA" id="ARBA00022737"/>
    </source>
</evidence>
<evidence type="ECO:0000256" key="3">
    <source>
        <dbReference type="ARBA" id="ARBA00022771"/>
    </source>
</evidence>
<keyword evidence="3 5" id="KW-0863">Zinc-finger</keyword>
<evidence type="ECO:0000256" key="4">
    <source>
        <dbReference type="ARBA" id="ARBA00022833"/>
    </source>
</evidence>
<dbReference type="InterPro" id="IPR057357">
    <property type="entry name" value="Znf-C2H2_ZFAND2A/B"/>
</dbReference>
<dbReference type="Gene3D" id="4.10.1110.10">
    <property type="entry name" value="AN1-like Zinc finger"/>
    <property type="match status" value="2"/>
</dbReference>
<evidence type="ECO:0000313" key="8">
    <source>
        <dbReference type="EMBL" id="SNX81466.1"/>
    </source>
</evidence>
<dbReference type="InterPro" id="IPR000058">
    <property type="entry name" value="Znf_AN1"/>
</dbReference>
<protein>
    <recommendedName>
        <fullName evidence="7">AN1-type domain-containing protein</fullName>
    </recommendedName>
</protein>
<evidence type="ECO:0000256" key="6">
    <source>
        <dbReference type="SAM" id="MobiDB-lite"/>
    </source>
</evidence>
<dbReference type="Pfam" id="PF01428">
    <property type="entry name" value="zf-AN1"/>
    <property type="match status" value="2"/>
</dbReference>
<evidence type="ECO:0000256" key="1">
    <source>
        <dbReference type="ARBA" id="ARBA00022723"/>
    </source>
</evidence>
<proteinExistence type="predicted"/>
<dbReference type="PANTHER" id="PTHR14677:SF40">
    <property type="entry name" value="CDC48-ASSOCIATED UBIQUITIN-LIKE_ZINC FINGER PROTEIN 1"/>
    <property type="match status" value="1"/>
</dbReference>
<comment type="caution">
    <text evidence="8">The sequence shown here is derived from an EMBL/GenBank/DDBJ whole genome shotgun (WGS) entry which is preliminary data.</text>
</comment>
<feature type="domain" description="AN1-type" evidence="7">
    <location>
        <begin position="117"/>
        <end position="165"/>
    </location>
</feature>
<reference evidence="8" key="1">
    <citation type="submission" date="2023-10" db="EMBL/GenBank/DDBJ databases">
        <authorList>
            <person name="Guldener U."/>
        </authorList>
    </citation>
    <scope>NUCLEOTIDE SEQUENCE</scope>
    <source>
        <strain evidence="8">Mp4</strain>
    </source>
</reference>
<accession>A0AAJ5C2F1</accession>
<keyword evidence="9" id="KW-1185">Reference proteome</keyword>